<evidence type="ECO:0000313" key="2">
    <source>
        <dbReference type="EMBL" id="CAB4644985.1"/>
    </source>
</evidence>
<dbReference type="EMBL" id="CAEZWB010000044">
    <property type="protein sequence ID" value="CAB4644985.1"/>
    <property type="molecule type" value="Genomic_DNA"/>
</dbReference>
<keyword evidence="1" id="KW-1133">Transmembrane helix</keyword>
<proteinExistence type="predicted"/>
<feature type="transmembrane region" description="Helical" evidence="1">
    <location>
        <begin position="12"/>
        <end position="33"/>
    </location>
</feature>
<accession>A0A6J6K9C3</accession>
<protein>
    <submittedName>
        <fullName evidence="2">Unannotated protein</fullName>
    </submittedName>
</protein>
<organism evidence="2">
    <name type="scientific">freshwater metagenome</name>
    <dbReference type="NCBI Taxonomy" id="449393"/>
    <lineage>
        <taxon>unclassified sequences</taxon>
        <taxon>metagenomes</taxon>
        <taxon>ecological metagenomes</taxon>
    </lineage>
</organism>
<dbReference type="AlphaFoldDB" id="A0A6J6K9C3"/>
<name>A0A6J6K9C3_9ZZZZ</name>
<reference evidence="2" key="1">
    <citation type="submission" date="2020-05" db="EMBL/GenBank/DDBJ databases">
        <authorList>
            <person name="Chiriac C."/>
            <person name="Salcher M."/>
            <person name="Ghai R."/>
            <person name="Kavagutti S V."/>
        </authorList>
    </citation>
    <scope>NUCLEOTIDE SEQUENCE</scope>
</reference>
<keyword evidence="1" id="KW-0812">Transmembrane</keyword>
<evidence type="ECO:0000256" key="1">
    <source>
        <dbReference type="SAM" id="Phobius"/>
    </source>
</evidence>
<sequence length="124" mass="12945">MKLDRGETTTQVLLAVPVVFSLLLMAVQSAVYFHTANVASVAAAQGAAAAAAADGGMIPALDAAARLIAELSAESSQVPSLTFTDSDVAVAVHLRVPQVAPFFALTVTRVSREPFERYVAESDR</sequence>
<keyword evidence="1" id="KW-0472">Membrane</keyword>
<gene>
    <name evidence="2" type="ORF">UFOPK2166_00479</name>
</gene>